<protein>
    <recommendedName>
        <fullName evidence="2">Surface-adhesin protein E-like domain-containing protein</fullName>
    </recommendedName>
</protein>
<evidence type="ECO:0000256" key="1">
    <source>
        <dbReference type="SAM" id="SignalP"/>
    </source>
</evidence>
<organism evidence="3 4">
    <name type="scientific">Variovorax guangxiensis</name>
    <dbReference type="NCBI Taxonomy" id="1775474"/>
    <lineage>
        <taxon>Bacteria</taxon>
        <taxon>Pseudomonadati</taxon>
        <taxon>Pseudomonadota</taxon>
        <taxon>Betaproteobacteria</taxon>
        <taxon>Burkholderiales</taxon>
        <taxon>Comamonadaceae</taxon>
        <taxon>Variovorax</taxon>
    </lineage>
</organism>
<name>A0A433MFZ8_9BURK</name>
<feature type="signal peptide" evidence="1">
    <location>
        <begin position="1"/>
        <end position="25"/>
    </location>
</feature>
<dbReference type="InterPro" id="IPR031939">
    <property type="entry name" value="Adhesin_E-like"/>
</dbReference>
<feature type="chain" id="PRO_5019316707" description="Surface-adhesin protein E-like domain-containing protein" evidence="1">
    <location>
        <begin position="26"/>
        <end position="142"/>
    </location>
</feature>
<dbReference type="EMBL" id="RXFT01000002">
    <property type="protein sequence ID" value="RUR66644.1"/>
    <property type="molecule type" value="Genomic_DNA"/>
</dbReference>
<dbReference type="AlphaFoldDB" id="A0A433MFZ8"/>
<gene>
    <name evidence="3" type="ORF">EJP67_06155</name>
</gene>
<feature type="domain" description="Surface-adhesin protein E-like" evidence="2">
    <location>
        <begin position="34"/>
        <end position="139"/>
    </location>
</feature>
<dbReference type="OrthoDB" id="8853965at2"/>
<evidence type="ECO:0000313" key="3">
    <source>
        <dbReference type="EMBL" id="RUR66644.1"/>
    </source>
</evidence>
<keyword evidence="1" id="KW-0732">Signal</keyword>
<accession>A0A433MFZ8</accession>
<evidence type="ECO:0000259" key="2">
    <source>
        <dbReference type="Pfam" id="PF16747"/>
    </source>
</evidence>
<evidence type="ECO:0000313" key="4">
    <source>
        <dbReference type="Proteomes" id="UP000281118"/>
    </source>
</evidence>
<dbReference type="Proteomes" id="UP000281118">
    <property type="component" value="Unassembled WGS sequence"/>
</dbReference>
<dbReference type="RefSeq" id="WP_126020667.1">
    <property type="nucleotide sequence ID" value="NZ_RXFT01000002.1"/>
</dbReference>
<sequence>MNPFLRLIPAVGVLALVAAVPCVSAQPQPKQQEWTQLMTTARKKVSLKIPSIRPHGEFVEAWTRYDYFELQNDVGKQPFRASNYLGDYDCKGRREKMRRVVSYNGPLEVHDLDIGRHTRWSPVGKPETVSGAVFEAVCAKVR</sequence>
<reference evidence="3 4" key="1">
    <citation type="submission" date="2018-12" db="EMBL/GenBank/DDBJ databases">
        <title>The genome sequences of Variovorax guangxiensis DSM 27352.</title>
        <authorList>
            <person name="Gao J."/>
            <person name="Sun J."/>
        </authorList>
    </citation>
    <scope>NUCLEOTIDE SEQUENCE [LARGE SCALE GENOMIC DNA]</scope>
    <source>
        <strain evidence="3 4">DSM 27352</strain>
    </source>
</reference>
<dbReference type="Pfam" id="PF16747">
    <property type="entry name" value="Adhesin_E"/>
    <property type="match status" value="1"/>
</dbReference>
<proteinExistence type="predicted"/>
<comment type="caution">
    <text evidence="3">The sequence shown here is derived from an EMBL/GenBank/DDBJ whole genome shotgun (WGS) entry which is preliminary data.</text>
</comment>